<dbReference type="RefSeq" id="XP_007770874.1">
    <property type="nucleotide sequence ID" value="XM_007772684.1"/>
</dbReference>
<keyword evidence="2" id="KW-1133">Transmembrane helix</keyword>
<dbReference type="GO" id="GO:0006888">
    <property type="term" value="P:endoplasmic reticulum to Golgi vesicle-mediated transport"/>
    <property type="evidence" value="ECO:0007669"/>
    <property type="project" value="TreeGrafter"/>
</dbReference>
<reference evidence="4" key="1">
    <citation type="journal article" date="2012" name="Science">
        <title>The Paleozoic origin of enzymatic lignin decomposition reconstructed from 31 fungal genomes.</title>
        <authorList>
            <person name="Floudas D."/>
            <person name="Binder M."/>
            <person name="Riley R."/>
            <person name="Barry K."/>
            <person name="Blanchette R.A."/>
            <person name="Henrissat B."/>
            <person name="Martinez A.T."/>
            <person name="Otillar R."/>
            <person name="Spatafora J.W."/>
            <person name="Yadav J.S."/>
            <person name="Aerts A."/>
            <person name="Benoit I."/>
            <person name="Boyd A."/>
            <person name="Carlson A."/>
            <person name="Copeland A."/>
            <person name="Coutinho P.M."/>
            <person name="de Vries R.P."/>
            <person name="Ferreira P."/>
            <person name="Findley K."/>
            <person name="Foster B."/>
            <person name="Gaskell J."/>
            <person name="Glotzer D."/>
            <person name="Gorecki P."/>
            <person name="Heitman J."/>
            <person name="Hesse C."/>
            <person name="Hori C."/>
            <person name="Igarashi K."/>
            <person name="Jurgens J.A."/>
            <person name="Kallen N."/>
            <person name="Kersten P."/>
            <person name="Kohler A."/>
            <person name="Kuees U."/>
            <person name="Kumar T.K.A."/>
            <person name="Kuo A."/>
            <person name="LaButti K."/>
            <person name="Larrondo L.F."/>
            <person name="Lindquist E."/>
            <person name="Ling A."/>
            <person name="Lombard V."/>
            <person name="Lucas S."/>
            <person name="Lundell T."/>
            <person name="Martin R."/>
            <person name="McLaughlin D.J."/>
            <person name="Morgenstern I."/>
            <person name="Morin E."/>
            <person name="Murat C."/>
            <person name="Nagy L.G."/>
            <person name="Nolan M."/>
            <person name="Ohm R.A."/>
            <person name="Patyshakuliyeva A."/>
            <person name="Rokas A."/>
            <person name="Ruiz-Duenas F.J."/>
            <person name="Sabat G."/>
            <person name="Salamov A."/>
            <person name="Samejima M."/>
            <person name="Schmutz J."/>
            <person name="Slot J.C."/>
            <person name="St John F."/>
            <person name="Stenlid J."/>
            <person name="Sun H."/>
            <person name="Sun S."/>
            <person name="Syed K."/>
            <person name="Tsang A."/>
            <person name="Wiebenga A."/>
            <person name="Young D."/>
            <person name="Pisabarro A."/>
            <person name="Eastwood D.C."/>
            <person name="Martin F."/>
            <person name="Cullen D."/>
            <person name="Grigoriev I.V."/>
            <person name="Hibbett D.S."/>
        </authorList>
    </citation>
    <scope>NUCLEOTIDE SEQUENCE [LARGE SCALE GENOMIC DNA]</scope>
    <source>
        <strain evidence="4">RWD-64-598 SS2</strain>
    </source>
</reference>
<dbReference type="SMART" id="SM00786">
    <property type="entry name" value="SHR3_chaperone"/>
    <property type="match status" value="1"/>
</dbReference>
<organism evidence="3 4">
    <name type="scientific">Coniophora puteana (strain RWD-64-598)</name>
    <name type="common">Brown rot fungus</name>
    <dbReference type="NCBI Taxonomy" id="741705"/>
    <lineage>
        <taxon>Eukaryota</taxon>
        <taxon>Fungi</taxon>
        <taxon>Dikarya</taxon>
        <taxon>Basidiomycota</taxon>
        <taxon>Agaricomycotina</taxon>
        <taxon>Agaricomycetes</taxon>
        <taxon>Agaricomycetidae</taxon>
        <taxon>Boletales</taxon>
        <taxon>Coniophorineae</taxon>
        <taxon>Coniophoraceae</taxon>
        <taxon>Coniophora</taxon>
    </lineage>
</organism>
<feature type="transmembrane region" description="Helical" evidence="2">
    <location>
        <begin position="90"/>
        <end position="108"/>
    </location>
</feature>
<evidence type="ECO:0000313" key="4">
    <source>
        <dbReference type="Proteomes" id="UP000053558"/>
    </source>
</evidence>
<proteinExistence type="predicted"/>
<keyword evidence="4" id="KW-1185">Reference proteome</keyword>
<name>A0A5M3MKK2_CONPW</name>
<dbReference type="GO" id="GO:0051082">
    <property type="term" value="F:unfolded protein binding"/>
    <property type="evidence" value="ECO:0007669"/>
    <property type="project" value="TreeGrafter"/>
</dbReference>
<dbReference type="EMBL" id="JH711581">
    <property type="protein sequence ID" value="EIW79185.1"/>
    <property type="molecule type" value="Genomic_DNA"/>
</dbReference>
<dbReference type="Pfam" id="PF08229">
    <property type="entry name" value="SHR3_chaperone"/>
    <property type="match status" value="1"/>
</dbReference>
<keyword evidence="2" id="KW-0812">Transmembrane</keyword>
<evidence type="ECO:0000256" key="1">
    <source>
        <dbReference type="SAM" id="MobiDB-lite"/>
    </source>
</evidence>
<dbReference type="GeneID" id="19200028"/>
<dbReference type="AlphaFoldDB" id="A0A5M3MKK2"/>
<evidence type="ECO:0008006" key="5">
    <source>
        <dbReference type="Google" id="ProtNLM"/>
    </source>
</evidence>
<dbReference type="PANTHER" id="PTHR28228">
    <property type="entry name" value="SECRETORY COMPONENT PROTEIN SHR3"/>
    <property type="match status" value="1"/>
</dbReference>
<dbReference type="KEGG" id="cput:CONPUDRAFT_127062"/>
<evidence type="ECO:0000256" key="2">
    <source>
        <dbReference type="SAM" id="Phobius"/>
    </source>
</evidence>
<evidence type="ECO:0000313" key="3">
    <source>
        <dbReference type="EMBL" id="EIW79185.1"/>
    </source>
</evidence>
<dbReference type="Proteomes" id="UP000053558">
    <property type="component" value="Unassembled WGS sequence"/>
</dbReference>
<dbReference type="PANTHER" id="PTHR28228:SF1">
    <property type="entry name" value="SECRETORY COMPONENT PROTEIN SHR3"/>
    <property type="match status" value="1"/>
</dbReference>
<dbReference type="InterPro" id="IPR013248">
    <property type="entry name" value="Psh3/Shr3"/>
</dbReference>
<dbReference type="OMA" id="ANMLFDG"/>
<keyword evidence="2" id="KW-0472">Membrane</keyword>
<dbReference type="OrthoDB" id="5229808at2759"/>
<feature type="transmembrane region" description="Helical" evidence="2">
    <location>
        <begin position="128"/>
        <end position="148"/>
    </location>
</feature>
<gene>
    <name evidence="3" type="ORF">CONPUDRAFT_127062</name>
</gene>
<feature type="compositionally biased region" description="Low complexity" evidence="1">
    <location>
        <begin position="179"/>
        <end position="188"/>
    </location>
</feature>
<feature type="region of interest" description="Disordered" evidence="1">
    <location>
        <begin position="167"/>
        <end position="195"/>
    </location>
</feature>
<feature type="transmembrane region" description="Helical" evidence="2">
    <location>
        <begin position="58"/>
        <end position="78"/>
    </location>
</feature>
<accession>A0A5M3MKK2</accession>
<protein>
    <recommendedName>
        <fullName evidence="5">Shr3 amino acid permease chaperone</fullName>
    </recommendedName>
</protein>
<feature type="transmembrane region" description="Helical" evidence="2">
    <location>
        <begin position="7"/>
        <end position="30"/>
    </location>
</feature>
<dbReference type="GO" id="GO:0005789">
    <property type="term" value="C:endoplasmic reticulum membrane"/>
    <property type="evidence" value="ECO:0007669"/>
    <property type="project" value="TreeGrafter"/>
</dbReference>
<comment type="caution">
    <text evidence="3">The sequence shown here is derived from an EMBL/GenBank/DDBJ whole genome shotgun (WGS) entry which is preliminary data.</text>
</comment>
<sequence>MGFRQGAVLASCSFFLGVLFICFFVDYPVLFGDLTEEVVENGFQFYTTFFNAPPAIKALLHGFIGFGILALVGKLSIWDESAMFFDGSSLAAYIFAISVYLAVTVPSLRTIVTPVEGVDTRADQIEAMRVLSAGNTIMIAVLGAILVLQGGQEYAARAMAKELAKLEEEERKTKKTRPAEAGGKPGAKAGKDKQD</sequence>